<dbReference type="OrthoDB" id="1938644at2"/>
<feature type="domain" description="Bacteriophage lambda Replication protein O N-terminal" evidence="1">
    <location>
        <begin position="6"/>
        <end position="103"/>
    </location>
</feature>
<dbReference type="RefSeq" id="WP_110939844.1">
    <property type="nucleotide sequence ID" value="NZ_FQZV01000006.1"/>
</dbReference>
<protein>
    <submittedName>
        <fullName evidence="2">Phage replication protein O</fullName>
    </submittedName>
</protein>
<dbReference type="Proteomes" id="UP000184536">
    <property type="component" value="Unassembled WGS sequence"/>
</dbReference>
<organism evidence="2 3">
    <name type="scientific">Geosporobacter subterraneus DSM 17957</name>
    <dbReference type="NCBI Taxonomy" id="1121919"/>
    <lineage>
        <taxon>Bacteria</taxon>
        <taxon>Bacillati</taxon>
        <taxon>Bacillota</taxon>
        <taxon>Clostridia</taxon>
        <taxon>Peptostreptococcales</taxon>
        <taxon>Thermotaleaceae</taxon>
        <taxon>Geosporobacter</taxon>
    </lineage>
</organism>
<evidence type="ECO:0000313" key="3">
    <source>
        <dbReference type="Proteomes" id="UP000184536"/>
    </source>
</evidence>
<evidence type="ECO:0000313" key="2">
    <source>
        <dbReference type="EMBL" id="SHI76073.1"/>
    </source>
</evidence>
<name>A0A1M6DSB7_9FIRM</name>
<proteinExistence type="predicted"/>
<gene>
    <name evidence="2" type="ORF">SAMN02745975_00555</name>
</gene>
<dbReference type="Gene3D" id="1.10.10.10">
    <property type="entry name" value="Winged helix-like DNA-binding domain superfamily/Winged helix DNA-binding domain"/>
    <property type="match status" value="1"/>
</dbReference>
<evidence type="ECO:0000259" key="1">
    <source>
        <dbReference type="Pfam" id="PF04492"/>
    </source>
</evidence>
<dbReference type="InterPro" id="IPR006497">
    <property type="entry name" value="Phage_lambda_VrpO_N"/>
</dbReference>
<keyword evidence="3" id="KW-1185">Reference proteome</keyword>
<sequence length="302" mass="35304">MASPQKENGYTAIANELLEQIYQANFNATQLKIILFIMRYTYGFNRKQHEISIGFIVKGTSISKRYVSSELNKLVEKKVVVVVQEHTDTQSRVLKINKNYDEWDIGTKLQQVKNCSTDEEKQGTTDEELFTTTGEELFYQESKNKTNIKESTITTKEIDVKVYEENGLDLIERFYMEKVLGSSNIGTKDMQLILEAYQTYPADFIVKCMGQACNRYREKNGEMNIKSFKYFESVFKDEWTKLKIREQAESVVPEEPVIDFSKRNVQKQQKQISGKPNRFHNFEQRTAKYSKEELEKMVKEKG</sequence>
<dbReference type="Pfam" id="PF04492">
    <property type="entry name" value="Phage_rep_O"/>
    <property type="match status" value="1"/>
</dbReference>
<accession>A0A1M6DSB7</accession>
<dbReference type="InterPro" id="IPR036388">
    <property type="entry name" value="WH-like_DNA-bd_sf"/>
</dbReference>
<dbReference type="NCBIfam" id="TIGR01610">
    <property type="entry name" value="phage_O_Nterm"/>
    <property type="match status" value="1"/>
</dbReference>
<dbReference type="STRING" id="1121919.SAMN02745975_00555"/>
<dbReference type="GO" id="GO:0006260">
    <property type="term" value="P:DNA replication"/>
    <property type="evidence" value="ECO:0007669"/>
    <property type="project" value="InterPro"/>
</dbReference>
<reference evidence="3" key="1">
    <citation type="submission" date="2016-11" db="EMBL/GenBank/DDBJ databases">
        <authorList>
            <person name="Varghese N."/>
            <person name="Submissions S."/>
        </authorList>
    </citation>
    <scope>NUCLEOTIDE SEQUENCE [LARGE SCALE GENOMIC DNA]</scope>
    <source>
        <strain evidence="3">DSM 17957</strain>
    </source>
</reference>
<dbReference type="EMBL" id="FQZV01000006">
    <property type="protein sequence ID" value="SHI76073.1"/>
    <property type="molecule type" value="Genomic_DNA"/>
</dbReference>
<dbReference type="AlphaFoldDB" id="A0A1M6DSB7"/>